<organism evidence="1 2">
    <name type="scientific">Scortum barcoo</name>
    <name type="common">barcoo grunter</name>
    <dbReference type="NCBI Taxonomy" id="214431"/>
    <lineage>
        <taxon>Eukaryota</taxon>
        <taxon>Metazoa</taxon>
        <taxon>Chordata</taxon>
        <taxon>Craniata</taxon>
        <taxon>Vertebrata</taxon>
        <taxon>Euteleostomi</taxon>
        <taxon>Actinopterygii</taxon>
        <taxon>Neopterygii</taxon>
        <taxon>Teleostei</taxon>
        <taxon>Neoteleostei</taxon>
        <taxon>Acanthomorphata</taxon>
        <taxon>Eupercaria</taxon>
        <taxon>Centrarchiformes</taxon>
        <taxon>Terapontoidei</taxon>
        <taxon>Terapontidae</taxon>
        <taxon>Scortum</taxon>
    </lineage>
</organism>
<accession>A0ACB8VKZ9</accession>
<name>A0ACB8VKZ9_9TELE</name>
<comment type="caution">
    <text evidence="1">The sequence shown here is derived from an EMBL/GenBank/DDBJ whole genome shotgun (WGS) entry which is preliminary data.</text>
</comment>
<feature type="non-terminal residue" evidence="1">
    <location>
        <position position="1"/>
    </location>
</feature>
<reference evidence="1" key="1">
    <citation type="submission" date="2022-04" db="EMBL/GenBank/DDBJ databases">
        <title>Jade perch genome.</title>
        <authorList>
            <person name="Chao B."/>
        </authorList>
    </citation>
    <scope>NUCLEOTIDE SEQUENCE</scope>
    <source>
        <strain evidence="1">CB-2022</strain>
    </source>
</reference>
<sequence length="791" mass="88485">RDMHKLDPDFTCSEDTHTLLLDRNHIMKLDHLERSPGLQQLSVASNRLVRMMGVSRLTELRVLNLPNNSIGYIEGLRDLPHLEWLNLSGNNIKVIEQLNNCVSLQHLDLSDNNISTVGDLTKLVALKVSYLAPLHELEQLSIMSNPCVMATPSLPGFDYRPYIMSWCLSLKVLDGYVVSQKEGLKAEWLYSQGKGRSYRPGQHVQLVQYLATVCPLTSSPALETAEDAKLEKILSKQRFHQRQLLEETRGGCPSPPRPTQLDVERHSPSHEVPQGGVREVKKTSAPAAAPSVRETEPVVQFNTWMSCDSSNPLLPVVRSPRLGEEHIYLEDVQTDEEKLNGSMLSSESTFLPFTSDLEPQMTHSDSDDETETFEPDSLAPKRPAQPRKHNTKKTQHLSPVDKQERAPEDEVIPGSDSTAGSVGVKVSTPQNYVETSSNLGKAEIQEAPKEEEVGVCAKKSSLMESDRAAVKIQSWWRGQHTRCCHPVAKEVRSEIRLRRMQEHILFLSERFDRVQQQYEEERLQRLVQEEAVKFLWKQLQSMQQWKQSVEQQLASITQAVSPAQISAPGRCEAAAPVASSTTNPPSTDVSFPDSGFQSTGDQQAAQEDSFLSSGTADSLKTVRAKPTVAEPRLRRPCWLQRRCGSDGTAQTAACWSSTSPLCSRGRRRLRRQSVIEQKRHSPPRRRPGCRGSSLSTDAQTFPHPRHFLQLFRVDSEAFPGQPRDIVSPVCPGSSPGPPPPGGTCLEHLPREASRGHPKQMPEPPQLTPLDVKEQRLYSKLLLSDLSFSPYL</sequence>
<keyword evidence="2" id="KW-1185">Reference proteome</keyword>
<dbReference type="Proteomes" id="UP000831701">
    <property type="component" value="Chromosome 20"/>
</dbReference>
<gene>
    <name evidence="1" type="ORF">L3Q82_017575</name>
</gene>
<evidence type="ECO:0000313" key="1">
    <source>
        <dbReference type="EMBL" id="KAI3356345.1"/>
    </source>
</evidence>
<dbReference type="EMBL" id="CM041550">
    <property type="protein sequence ID" value="KAI3356345.1"/>
    <property type="molecule type" value="Genomic_DNA"/>
</dbReference>
<evidence type="ECO:0000313" key="2">
    <source>
        <dbReference type="Proteomes" id="UP000831701"/>
    </source>
</evidence>
<protein>
    <submittedName>
        <fullName evidence="1">Uncharacterized protein</fullName>
    </submittedName>
</protein>
<proteinExistence type="predicted"/>